<name>A0AAP0Q4A7_9MAGN</name>
<dbReference type="Proteomes" id="UP001419268">
    <property type="component" value="Unassembled WGS sequence"/>
</dbReference>
<proteinExistence type="predicted"/>
<accession>A0AAP0Q4A7</accession>
<dbReference type="EMBL" id="JBBNAG010000001">
    <property type="protein sequence ID" value="KAK9166825.1"/>
    <property type="molecule type" value="Genomic_DNA"/>
</dbReference>
<organism evidence="1 2">
    <name type="scientific">Stephania cephalantha</name>
    <dbReference type="NCBI Taxonomy" id="152367"/>
    <lineage>
        <taxon>Eukaryota</taxon>
        <taxon>Viridiplantae</taxon>
        <taxon>Streptophyta</taxon>
        <taxon>Embryophyta</taxon>
        <taxon>Tracheophyta</taxon>
        <taxon>Spermatophyta</taxon>
        <taxon>Magnoliopsida</taxon>
        <taxon>Ranunculales</taxon>
        <taxon>Menispermaceae</taxon>
        <taxon>Menispermoideae</taxon>
        <taxon>Cissampelideae</taxon>
        <taxon>Stephania</taxon>
    </lineage>
</organism>
<gene>
    <name evidence="1" type="ORF">Scep_002016</name>
</gene>
<protein>
    <submittedName>
        <fullName evidence="1">Uncharacterized protein</fullName>
    </submittedName>
</protein>
<sequence length="129" mass="14328">MAMITYRAFLLATKHSSNDASSQAPTTTAFGSPRKMSQGCPLTITLHHEASLPASRSAPIYAINTWISKALESKELLQPRLGEEQGRLKYIQAMFLLGNVGMVMDQIDMHPIVFIGYMYGRMNTVMLCD</sequence>
<evidence type="ECO:0000313" key="1">
    <source>
        <dbReference type="EMBL" id="KAK9166825.1"/>
    </source>
</evidence>
<keyword evidence="2" id="KW-1185">Reference proteome</keyword>
<reference evidence="1 2" key="1">
    <citation type="submission" date="2024-01" db="EMBL/GenBank/DDBJ databases">
        <title>Genome assemblies of Stephania.</title>
        <authorList>
            <person name="Yang L."/>
        </authorList>
    </citation>
    <scope>NUCLEOTIDE SEQUENCE [LARGE SCALE GENOMIC DNA]</scope>
    <source>
        <strain evidence="1">JXDWG</strain>
        <tissue evidence="1">Leaf</tissue>
    </source>
</reference>
<dbReference type="AlphaFoldDB" id="A0AAP0Q4A7"/>
<comment type="caution">
    <text evidence="1">The sequence shown here is derived from an EMBL/GenBank/DDBJ whole genome shotgun (WGS) entry which is preliminary data.</text>
</comment>
<evidence type="ECO:0000313" key="2">
    <source>
        <dbReference type="Proteomes" id="UP001419268"/>
    </source>
</evidence>